<name>A0ABZ0QJ05_9VIBR</name>
<protein>
    <submittedName>
        <fullName evidence="2">NAD(P)-binding oxidoreductase</fullName>
    </submittedName>
</protein>
<dbReference type="RefSeq" id="WP_261896894.1">
    <property type="nucleotide sequence ID" value="NZ_AP024896.1"/>
</dbReference>
<reference evidence="2 3" key="1">
    <citation type="submission" date="2023-11" db="EMBL/GenBank/DDBJ databases">
        <title>Plant-associative lifestyle of Vibrio porteresiae and its evolutionary dynamics.</title>
        <authorList>
            <person name="Rameshkumar N."/>
            <person name="Kirti K."/>
        </authorList>
    </citation>
    <scope>NUCLEOTIDE SEQUENCE [LARGE SCALE GENOMIC DNA]</scope>
    <source>
        <strain evidence="2 3">MSSRF30</strain>
    </source>
</reference>
<feature type="domain" description="NAD(P)-binding" evidence="1">
    <location>
        <begin position="8"/>
        <end position="193"/>
    </location>
</feature>
<dbReference type="Proteomes" id="UP001304071">
    <property type="component" value="Chromosome 2"/>
</dbReference>
<dbReference type="InterPro" id="IPR036291">
    <property type="entry name" value="NAD(P)-bd_dom_sf"/>
</dbReference>
<dbReference type="Pfam" id="PF13460">
    <property type="entry name" value="NAD_binding_10"/>
    <property type="match status" value="1"/>
</dbReference>
<dbReference type="Gene3D" id="3.40.50.720">
    <property type="entry name" value="NAD(P)-binding Rossmann-like Domain"/>
    <property type="match status" value="1"/>
</dbReference>
<proteinExistence type="predicted"/>
<gene>
    <name evidence="2" type="ORF">R8Z52_18320</name>
</gene>
<dbReference type="EMBL" id="CP138204">
    <property type="protein sequence ID" value="WPC76484.1"/>
    <property type="molecule type" value="Genomic_DNA"/>
</dbReference>
<dbReference type="PANTHER" id="PTHR15020">
    <property type="entry name" value="FLAVIN REDUCTASE-RELATED"/>
    <property type="match status" value="1"/>
</dbReference>
<dbReference type="SUPFAM" id="SSF51735">
    <property type="entry name" value="NAD(P)-binding Rossmann-fold domains"/>
    <property type="match status" value="1"/>
</dbReference>
<accession>A0ABZ0QJ05</accession>
<sequence>MSSVLVIGAAGKVGHWLIPKLVTNHHEVMGMYRHAEQKETLLEAGAYPVYGDLLELDVNGLATLMKGCDCVIFTAGAGGKGGEEMTNAIDGRGLELAVDAATLAGVSRFLLVSAFPEAGRARFISDTFENYMRVKKLADVYLAQSNLNWVILRPGTLTDTSGKGLVKAGLAIPYGKVSREDVASMLVALVEHPQINRMIIELTEGDTFIEQSIRQLNG</sequence>
<keyword evidence="3" id="KW-1185">Reference proteome</keyword>
<evidence type="ECO:0000313" key="3">
    <source>
        <dbReference type="Proteomes" id="UP001304071"/>
    </source>
</evidence>
<dbReference type="InterPro" id="IPR016040">
    <property type="entry name" value="NAD(P)-bd_dom"/>
</dbReference>
<dbReference type="PANTHER" id="PTHR15020:SF50">
    <property type="entry name" value="UPF0659 PROTEIN YMR090W"/>
    <property type="match status" value="1"/>
</dbReference>
<evidence type="ECO:0000313" key="2">
    <source>
        <dbReference type="EMBL" id="WPC76484.1"/>
    </source>
</evidence>
<evidence type="ECO:0000259" key="1">
    <source>
        <dbReference type="Pfam" id="PF13460"/>
    </source>
</evidence>
<organism evidence="2 3">
    <name type="scientific">Vibrio porteresiae DSM 19223</name>
    <dbReference type="NCBI Taxonomy" id="1123496"/>
    <lineage>
        <taxon>Bacteria</taxon>
        <taxon>Pseudomonadati</taxon>
        <taxon>Pseudomonadota</taxon>
        <taxon>Gammaproteobacteria</taxon>
        <taxon>Vibrionales</taxon>
        <taxon>Vibrionaceae</taxon>
        <taxon>Vibrio</taxon>
    </lineage>
</organism>